<feature type="domain" description="CdaR GGDEF-like" evidence="4">
    <location>
        <begin position="176"/>
        <end position="275"/>
    </location>
</feature>
<dbReference type="InterPro" id="IPR025751">
    <property type="entry name" value="RsbRD_N_dom"/>
</dbReference>
<dbReference type="Pfam" id="PF14361">
    <property type="entry name" value="RsbRD_N"/>
    <property type="match status" value="1"/>
</dbReference>
<evidence type="ECO:0000259" key="2">
    <source>
        <dbReference type="Pfam" id="PF13556"/>
    </source>
</evidence>
<evidence type="ECO:0000259" key="4">
    <source>
        <dbReference type="Pfam" id="PF17853"/>
    </source>
</evidence>
<gene>
    <name evidence="5" type="ORF">C8D89_11066</name>
</gene>
<evidence type="ECO:0000313" key="5">
    <source>
        <dbReference type="EMBL" id="PVZ07913.1"/>
    </source>
</evidence>
<comment type="similarity">
    <text evidence="1">Belongs to the CdaR family.</text>
</comment>
<dbReference type="EMBL" id="QEKW01000010">
    <property type="protein sequence ID" value="PVZ07913.1"/>
    <property type="molecule type" value="Genomic_DNA"/>
</dbReference>
<dbReference type="Gene3D" id="1.10.10.2840">
    <property type="entry name" value="PucR C-terminal helix-turn-helix domain"/>
    <property type="match status" value="1"/>
</dbReference>
<comment type="caution">
    <text evidence="5">The sequence shown here is derived from an EMBL/GenBank/DDBJ whole genome shotgun (WGS) entry which is preliminary data.</text>
</comment>
<accession>A0A2U1F6V1</accession>
<name>A0A2U1F6V1_9PSEU</name>
<organism evidence="5 6">
    <name type="scientific">Actinomycetospora cinnamomea</name>
    <dbReference type="NCBI Taxonomy" id="663609"/>
    <lineage>
        <taxon>Bacteria</taxon>
        <taxon>Bacillati</taxon>
        <taxon>Actinomycetota</taxon>
        <taxon>Actinomycetes</taxon>
        <taxon>Pseudonocardiales</taxon>
        <taxon>Pseudonocardiaceae</taxon>
        <taxon>Actinomycetospora</taxon>
    </lineage>
</organism>
<dbReference type="InterPro" id="IPR025736">
    <property type="entry name" value="PucR_C-HTH_dom"/>
</dbReference>
<dbReference type="AlphaFoldDB" id="A0A2U1F6V1"/>
<dbReference type="InterPro" id="IPR042070">
    <property type="entry name" value="PucR_C-HTH_sf"/>
</dbReference>
<reference evidence="5 6" key="1">
    <citation type="submission" date="2018-04" db="EMBL/GenBank/DDBJ databases">
        <title>Genomic Encyclopedia of Type Strains, Phase IV (KMG-IV): sequencing the most valuable type-strain genomes for metagenomic binning, comparative biology and taxonomic classification.</title>
        <authorList>
            <person name="Goeker M."/>
        </authorList>
    </citation>
    <scope>NUCLEOTIDE SEQUENCE [LARGE SCALE GENOMIC DNA]</scope>
    <source>
        <strain evidence="5 6">DSM 45771</strain>
    </source>
</reference>
<sequence length="407" mass="43662">MHNPAESSAERARRWRELVERVRDDADALRAAFLRRVRAVPSYARGLVPDERLEVDADDTFAYLLGRLAGRTVPERLCELGPAIGRDRARRGVPLDDLLTAVRQDFQVLWEALRARAALDEAALLVDRVQTVWAVVEEYSTRIRRGYQEEEAVLARERQGERTALVAALLAVDDPAPEDVARAAIALELDADDDVLVAAAAGGDAVALRRAADRLAADGRPVHVQPAGRHSVLLARWEGPEGAPVRAALEGVRCGVGPTAHGLGEVPRSARLAGELAEVTAGGPVEPRTLASAWLPLAAARLGDVGADLVAAELGGLDGVTPAERERLVATVLRYVATGSVADTAASSFCHRNTVLNRLRRVTALTGRDVTVPADAAVLVLALTCRDRPARGPRECQRWAIADVECP</sequence>
<dbReference type="OrthoDB" id="3196285at2"/>
<evidence type="ECO:0000256" key="1">
    <source>
        <dbReference type="ARBA" id="ARBA00006754"/>
    </source>
</evidence>
<feature type="domain" description="PucR C-terminal helix-turn-helix" evidence="2">
    <location>
        <begin position="328"/>
        <end position="383"/>
    </location>
</feature>
<dbReference type="Proteomes" id="UP000245639">
    <property type="component" value="Unassembled WGS sequence"/>
</dbReference>
<dbReference type="RefSeq" id="WP_116709600.1">
    <property type="nucleotide sequence ID" value="NZ_QEKW01000010.1"/>
</dbReference>
<proteinExistence type="inferred from homology"/>
<dbReference type="InterPro" id="IPR051448">
    <property type="entry name" value="CdaR-like_regulators"/>
</dbReference>
<protein>
    <submittedName>
        <fullName evidence="5">PucR-like helix-turn-helix protein</fullName>
    </submittedName>
</protein>
<dbReference type="Pfam" id="PF17853">
    <property type="entry name" value="GGDEF_2"/>
    <property type="match status" value="1"/>
</dbReference>
<feature type="domain" description="RsbT co-antagonist protein RsbRD N-terminal" evidence="3">
    <location>
        <begin position="31"/>
        <end position="162"/>
    </location>
</feature>
<dbReference type="Pfam" id="PF13556">
    <property type="entry name" value="HTH_30"/>
    <property type="match status" value="1"/>
</dbReference>
<dbReference type="PANTHER" id="PTHR33744:SF1">
    <property type="entry name" value="DNA-BINDING TRANSCRIPTIONAL ACTIVATOR ADER"/>
    <property type="match status" value="1"/>
</dbReference>
<evidence type="ECO:0000313" key="6">
    <source>
        <dbReference type="Proteomes" id="UP000245639"/>
    </source>
</evidence>
<dbReference type="PANTHER" id="PTHR33744">
    <property type="entry name" value="CARBOHYDRATE DIACID REGULATOR"/>
    <property type="match status" value="1"/>
</dbReference>
<keyword evidence="6" id="KW-1185">Reference proteome</keyword>
<evidence type="ECO:0000259" key="3">
    <source>
        <dbReference type="Pfam" id="PF14361"/>
    </source>
</evidence>
<dbReference type="InterPro" id="IPR041522">
    <property type="entry name" value="CdaR_GGDEF"/>
</dbReference>